<reference evidence="3" key="1">
    <citation type="journal article" date="2007" name="Science">
        <title>Evolutionary and biomedical insights from the rhesus macaque genome.</title>
        <authorList>
            <person name="Gibbs R.A."/>
            <person name="Rogers J."/>
            <person name="Katze M.G."/>
            <person name="Bumgarner R."/>
            <person name="Weinstock G.M."/>
            <person name="Mardis E.R."/>
            <person name="Remington K.A."/>
            <person name="Strausberg R.L."/>
            <person name="Venter J.C."/>
            <person name="Wilson R.K."/>
            <person name="Batzer M.A."/>
            <person name="Bustamante C.D."/>
            <person name="Eichler E.E."/>
            <person name="Hahn M.W."/>
            <person name="Hardison R.C."/>
            <person name="Makova K.D."/>
            <person name="Miller W."/>
            <person name="Milosavljevic A."/>
            <person name="Palermo R.E."/>
            <person name="Siepel A."/>
            <person name="Sikela J.M."/>
            <person name="Attaway T."/>
            <person name="Bell S."/>
            <person name="Bernard K.E."/>
            <person name="Buhay C.J."/>
            <person name="Chandrabose M.N."/>
            <person name="Dao M."/>
            <person name="Davis C."/>
            <person name="Delehaunty K.D."/>
            <person name="Ding Y."/>
            <person name="Dinh H.H."/>
            <person name="Dugan-Rocha S."/>
            <person name="Fulton L.A."/>
            <person name="Gabisi R.A."/>
            <person name="Garner T.T."/>
            <person name="Godfrey J."/>
            <person name="Hawes A.C."/>
            <person name="Hernandez J."/>
            <person name="Hines S."/>
            <person name="Holder M."/>
            <person name="Hume J."/>
            <person name="Jhangiani S.N."/>
            <person name="Joshi V."/>
            <person name="Khan Z.M."/>
            <person name="Kirkness E.F."/>
            <person name="Cree A."/>
            <person name="Fowler R.G."/>
            <person name="Lee S."/>
            <person name="Lewis L.R."/>
            <person name="Li Z."/>
            <person name="Liu Y.-S."/>
            <person name="Moore S.M."/>
            <person name="Muzny D."/>
            <person name="Nazareth L.V."/>
            <person name="Ngo D.N."/>
            <person name="Okwuonu G.O."/>
            <person name="Pai G."/>
            <person name="Parker D."/>
            <person name="Paul H.A."/>
            <person name="Pfannkoch C."/>
            <person name="Pohl C.S."/>
            <person name="Rogers Y.-H.C."/>
            <person name="Ruiz S.J."/>
            <person name="Sabo A."/>
            <person name="Santibanez J."/>
            <person name="Schneider B.W."/>
            <person name="Smith S.M."/>
            <person name="Sodergren E."/>
            <person name="Svatek A.F."/>
            <person name="Utterback T.R."/>
            <person name="Vattathil S."/>
            <person name="Warren W."/>
            <person name="White C.S."/>
            <person name="Chinwalla A.T."/>
            <person name="Feng Y."/>
            <person name="Halpern A.L."/>
            <person name="Hillier L.W."/>
            <person name="Huang X."/>
            <person name="Minx P."/>
            <person name="Nelson J.O."/>
            <person name="Pepin K.H."/>
            <person name="Qin X."/>
            <person name="Sutton G.G."/>
            <person name="Venter E."/>
            <person name="Walenz B.P."/>
            <person name="Wallis J.W."/>
            <person name="Worley K.C."/>
            <person name="Yang S.-P."/>
            <person name="Jones S.M."/>
            <person name="Marra M.A."/>
            <person name="Rocchi M."/>
            <person name="Schein J.E."/>
            <person name="Baertsch R."/>
            <person name="Clarke L."/>
            <person name="Csuros M."/>
            <person name="Glasscock J."/>
            <person name="Harris R.A."/>
            <person name="Havlak P."/>
            <person name="Jackson A.R."/>
            <person name="Jiang H."/>
            <person name="Liu Y."/>
            <person name="Messina D.N."/>
            <person name="Shen Y."/>
            <person name="Song H.X.-Z."/>
            <person name="Wylie T."/>
            <person name="Zhang L."/>
            <person name="Birney E."/>
            <person name="Han K."/>
            <person name="Konkel M.K."/>
            <person name="Lee J."/>
            <person name="Smit A.F.A."/>
            <person name="Ullmer B."/>
            <person name="Wang H."/>
            <person name="Xing J."/>
            <person name="Burhans R."/>
            <person name="Cheng Z."/>
            <person name="Karro J.E."/>
            <person name="Ma J."/>
            <person name="Raney B."/>
            <person name="She X."/>
            <person name="Cox M.J."/>
            <person name="Demuth J.P."/>
            <person name="Dumas L.J."/>
            <person name="Han S.-G."/>
            <person name="Hopkins J."/>
            <person name="Karimpour-Fard A."/>
            <person name="Kim Y.H."/>
            <person name="Pollack J.R."/>
            <person name="Vinar T."/>
            <person name="Addo-Quaye C."/>
            <person name="Degenhardt J."/>
            <person name="Denby A."/>
            <person name="Hubisz M.J."/>
            <person name="Indap A."/>
            <person name="Kosiol C."/>
            <person name="Lahn B.T."/>
            <person name="Lawson H.A."/>
            <person name="Marklein A."/>
            <person name="Nielsen R."/>
            <person name="Vallender E.J."/>
            <person name="Clark A.G."/>
            <person name="Ferguson B."/>
            <person name="Hernandez R.D."/>
            <person name="Hirani K."/>
            <person name="Kehrer-Sawatzki H."/>
            <person name="Kolb J."/>
            <person name="Patil S."/>
            <person name="Pu L.-L."/>
            <person name="Ren Y."/>
            <person name="Smith D.G."/>
            <person name="Wheeler D.A."/>
            <person name="Schenck I."/>
            <person name="Ball E.V."/>
            <person name="Chen R."/>
            <person name="Cooper D.N."/>
            <person name="Giardine B."/>
            <person name="Hsu F."/>
            <person name="Kent W.J."/>
            <person name="Lesk A."/>
            <person name="Nelson D.L."/>
            <person name="O'brien W.E."/>
            <person name="Pruefer K."/>
            <person name="Stenson P.D."/>
            <person name="Wallace J.C."/>
            <person name="Ke H."/>
            <person name="Liu X.-M."/>
            <person name="Wang P."/>
            <person name="Xiang A.P."/>
            <person name="Yang F."/>
            <person name="Barber G.P."/>
            <person name="Haussler D."/>
            <person name="Karolchik D."/>
            <person name="Kern A.D."/>
            <person name="Kuhn R.M."/>
            <person name="Smith K.E."/>
            <person name="Zwieg A.S."/>
        </authorList>
    </citation>
    <scope>NUCLEOTIDE SEQUENCE [LARGE SCALE GENOMIC DNA]</scope>
    <source>
        <strain evidence="3">17573</strain>
    </source>
</reference>
<dbReference type="InterPro" id="IPR038502">
    <property type="entry name" value="M1_LTA-4_hydro/amino_C_sf"/>
</dbReference>
<gene>
    <name evidence="2 4" type="primary">AOPEP</name>
</gene>
<proteinExistence type="predicted"/>
<dbReference type="RefSeq" id="XP_028691242.1">
    <property type="nucleotide sequence ID" value="XM_028835409.1"/>
</dbReference>
<dbReference type="Gene3D" id="1.25.40.320">
    <property type="entry name" value="Peptidase M1, leukotriene A4 hydrolase/aminopeptidase C-terminal domain"/>
    <property type="match status" value="1"/>
</dbReference>
<dbReference type="InterPro" id="IPR027268">
    <property type="entry name" value="Peptidase_M4/M1_CTD_sf"/>
</dbReference>
<dbReference type="FunFam" id="2.60.40.1730:FF:000008">
    <property type="entry name" value="aminopeptidase O isoform X1"/>
    <property type="match status" value="1"/>
</dbReference>
<dbReference type="Gene3D" id="1.10.390.10">
    <property type="entry name" value="Neutral Protease Domain 2"/>
    <property type="match status" value="1"/>
</dbReference>
<dbReference type="SUPFAM" id="SSF48371">
    <property type="entry name" value="ARM repeat"/>
    <property type="match status" value="1"/>
</dbReference>
<dbReference type="AlphaFoldDB" id="A0A5F8ASH4"/>
<dbReference type="CTD" id="84909"/>
<dbReference type="InterPro" id="IPR016024">
    <property type="entry name" value="ARM-type_fold"/>
</dbReference>
<reference evidence="2" key="4">
    <citation type="submission" date="2025-09" db="UniProtKB">
        <authorList>
            <consortium name="Ensembl"/>
        </authorList>
    </citation>
    <scope>IDENTIFICATION</scope>
    <source>
        <strain evidence="2">17573</strain>
    </source>
</reference>
<dbReference type="VEuPathDB" id="HostDB:ENSMMUG00000008298"/>
<dbReference type="GeneID" id="709211"/>
<dbReference type="OrthoDB" id="79562at2759"/>
<sequence length="923" mass="103665">MDMQLDPAGDDLPLMANTSHILVKHYVLDLDVDFESQVIEGTIVLFLEDGDRFKKQNRSVEEACQSESNKGCKLGMPEPCHVPVTNAMTFSSEMEYNDCAICSKGEKDTSDKDGNHDNQEHAAGISSSKRCCDTGNHGSEEFLLVLDCCDLSVLKVEEVDVAAVPGMEKFTRSPELTVVSEELRNQIVRELVTLPANRWREQLDYYARCSQAAGCGELLFDTDTWSLQIRKTGAQTATDFPHAIRIWYKTKPEGRSVTWTSDQSGRPCVYTVGSPVNNRALFPCQEPPVAMSTWQATVRAAASFVVLMSGENSAKPTQLWEGCSSWYYYVTMPMPASTFTIAVGCWTEVKMEPCSSGDSATETPFSPPEADFRHVGVCSHMEYPCRFQNASATTQQIIPHRVFAPVCLTGACQETLLQLIPPCLSAAHSVLGTHPFSRLDVLIVPANFPSLGMASPHIMFLSQSILTGGSHLCGTRLCHEIAHAWFGLALGARDWTEEWLSEGFASHLEDVFWAAAQQLAPHEAREQQELRACLRWRRLQDEMQSSPTEMQVLRPNKDKTGHTSDSGASVIKHGLNPEKIFMQVHYLKGYFLLRFLAERLGDETYFSFLRKFVHAFHGQLILSQDFLQMLLENIPEEKRLELSVENIYQDWLESSGIPKPLQRERSAGAECGLARQVRAEVTKWIRVNRRPRRRKRREREAVFEKLLPDQLVLLLEHLLEQKTLSHRTLQSLQRTYHLQDQDAEICACCELASTYLPFIPLTLDSKTLPPAPSLEDPAVWSTPGRTLKSLLSLPCVRGGCGNLKSAAVPSSRVRHRWCELIVKHKFTKAYESVERFLQEDQERPQRDSFIHLLLAWGTGPGHQRRDYVAAKAVSPQPGSSLGASLSQRLVPARHAQKADSHKRGLPPWIWSGAALGFRVLLHR</sequence>
<dbReference type="SUPFAM" id="SSF63737">
    <property type="entry name" value="Leukotriene A4 hydrolase N-terminal domain"/>
    <property type="match status" value="1"/>
</dbReference>
<dbReference type="VGNC" id="VGNC:103243">
    <property type="gene designation" value="AOPEP"/>
</dbReference>
<dbReference type="InParanoid" id="A0A5F8ASH4"/>
<dbReference type="InterPro" id="IPR033577">
    <property type="entry name" value="AOPep"/>
</dbReference>
<dbReference type="FunFam" id="3.30.2010.30:FF:000003">
    <property type="entry name" value="aminopeptidase O isoform X1"/>
    <property type="match status" value="1"/>
</dbReference>
<dbReference type="GeneTree" id="ENSGT00940000155211"/>
<organism evidence="2 3">
    <name type="scientific">Macaca mulatta</name>
    <name type="common">Rhesus macaque</name>
    <dbReference type="NCBI Taxonomy" id="9544"/>
    <lineage>
        <taxon>Eukaryota</taxon>
        <taxon>Metazoa</taxon>
        <taxon>Chordata</taxon>
        <taxon>Craniata</taxon>
        <taxon>Vertebrata</taxon>
        <taxon>Euteleostomi</taxon>
        <taxon>Mammalia</taxon>
        <taxon>Eutheria</taxon>
        <taxon>Euarchontoglires</taxon>
        <taxon>Primates</taxon>
        <taxon>Haplorrhini</taxon>
        <taxon>Catarrhini</taxon>
        <taxon>Cercopithecidae</taxon>
        <taxon>Cercopithecinae</taxon>
        <taxon>Macaca</taxon>
    </lineage>
</organism>
<evidence type="ECO:0000313" key="4">
    <source>
        <dbReference type="VGNC" id="VGNC:103243"/>
    </source>
</evidence>
<evidence type="ECO:0000313" key="2">
    <source>
        <dbReference type="Ensembl" id="ENSMMUP00000080787.1"/>
    </source>
</evidence>
<dbReference type="Gene3D" id="3.30.2010.30">
    <property type="match status" value="1"/>
</dbReference>
<protein>
    <submittedName>
        <fullName evidence="2">Aminopeptidase O (putative)</fullName>
    </submittedName>
</protein>
<dbReference type="Gene3D" id="2.60.40.1730">
    <property type="entry name" value="tricorn interacting facor f3 domain"/>
    <property type="match status" value="1"/>
</dbReference>
<dbReference type="FunCoup" id="A0A5F8ASH4">
    <property type="interactions" value="1257"/>
</dbReference>
<dbReference type="GO" id="GO:0070006">
    <property type="term" value="F:metalloaminopeptidase activity"/>
    <property type="evidence" value="ECO:0007669"/>
    <property type="project" value="InterPro"/>
</dbReference>
<dbReference type="InterPro" id="IPR042097">
    <property type="entry name" value="Aminopeptidase_N-like_N_sf"/>
</dbReference>
<accession>A0A5F8ASH4</accession>
<keyword evidence="3" id="KW-1185">Reference proteome</keyword>
<dbReference type="PANTHER" id="PTHR46627:SF1">
    <property type="entry name" value="AMINOPEPTIDASE O"/>
    <property type="match status" value="1"/>
</dbReference>
<dbReference type="GO" id="GO:0008270">
    <property type="term" value="F:zinc ion binding"/>
    <property type="evidence" value="ECO:0007669"/>
    <property type="project" value="InterPro"/>
</dbReference>
<reference evidence="2" key="3">
    <citation type="submission" date="2025-08" db="UniProtKB">
        <authorList>
            <consortium name="Ensembl"/>
        </authorList>
    </citation>
    <scope>IDENTIFICATION</scope>
    <source>
        <strain evidence="2">17573</strain>
    </source>
</reference>
<evidence type="ECO:0000313" key="3">
    <source>
        <dbReference type="Proteomes" id="UP000006718"/>
    </source>
</evidence>
<dbReference type="Proteomes" id="UP000006718">
    <property type="component" value="Chromosome 15"/>
</dbReference>
<reference evidence="2" key="2">
    <citation type="submission" date="2019-01" db="EMBL/GenBank/DDBJ databases">
        <authorList>
            <person name="Graves T."/>
            <person name="Eichler E.E."/>
            <person name="Wilson R.K."/>
        </authorList>
    </citation>
    <scope>NUCLEOTIDE SEQUENCE [LARGE SCALE GENOMIC DNA]</scope>
    <source>
        <strain evidence="2">17573</strain>
    </source>
</reference>
<feature type="domain" description="Peptidase M1 membrane alanine aminopeptidase" evidence="1">
    <location>
        <begin position="434"/>
        <end position="651"/>
    </location>
</feature>
<dbReference type="InterPro" id="IPR014782">
    <property type="entry name" value="Peptidase_M1_dom"/>
</dbReference>
<dbReference type="Ensembl" id="ENSMMUT00000097109.1">
    <property type="protein sequence ID" value="ENSMMUP00000080787.1"/>
    <property type="gene ID" value="ENSMMUG00000008298.4"/>
</dbReference>
<name>A0A5F8ASH4_MACMU</name>
<dbReference type="FunFam" id="1.10.390.10:FF:000014">
    <property type="entry name" value="aminopeptidase O isoform X1"/>
    <property type="match status" value="1"/>
</dbReference>
<dbReference type="Pfam" id="PF01433">
    <property type="entry name" value="Peptidase_M1"/>
    <property type="match status" value="1"/>
</dbReference>
<dbReference type="SUPFAM" id="SSF55486">
    <property type="entry name" value="Metalloproteases ('zincins'), catalytic domain"/>
    <property type="match status" value="1"/>
</dbReference>
<dbReference type="SMR" id="A0A5F8ASH4"/>
<dbReference type="STRING" id="9544.ENSMMUP00000080787"/>
<dbReference type="PANTHER" id="PTHR46627">
    <property type="entry name" value="AMINOPEPTIDASE O"/>
    <property type="match status" value="1"/>
</dbReference>
<dbReference type="Bgee" id="ENSMMUG00000008298">
    <property type="expression patterns" value="Expressed in skeletal muscle tissue and 19 other cell types or tissues"/>
</dbReference>
<dbReference type="GO" id="GO:0005730">
    <property type="term" value="C:nucleolus"/>
    <property type="evidence" value="ECO:0007669"/>
    <property type="project" value="Ensembl"/>
</dbReference>
<dbReference type="ExpressionAtlas" id="A0A5F8ASH4">
    <property type="expression patterns" value="baseline"/>
</dbReference>
<evidence type="ECO:0000259" key="1">
    <source>
        <dbReference type="Pfam" id="PF01433"/>
    </source>
</evidence>